<protein>
    <recommendedName>
        <fullName evidence="6">Subunit length determinant protein</fullName>
    </recommendedName>
</protein>
<dbReference type="InterPro" id="IPR050445">
    <property type="entry name" value="Bact_polysacc_biosynth/exp"/>
</dbReference>
<evidence type="ECO:0000313" key="3">
    <source>
        <dbReference type="EMBL" id="PSK85708.1"/>
    </source>
</evidence>
<dbReference type="Proteomes" id="UP000396862">
    <property type="component" value="Unassembled WGS sequence"/>
</dbReference>
<feature type="transmembrane region" description="Helical" evidence="1">
    <location>
        <begin position="291"/>
        <end position="311"/>
    </location>
</feature>
<name>A0A2P8CL50_9BACT</name>
<evidence type="ECO:0000256" key="1">
    <source>
        <dbReference type="SAM" id="Phobius"/>
    </source>
</evidence>
<proteinExistence type="predicted"/>
<reference evidence="2 5" key="2">
    <citation type="submission" date="2019-10" db="EMBL/GenBank/DDBJ databases">
        <title>Prolixibacter strains distinguished by the presence of nitrate reductase genes were adept at nitrate-dependent anaerobic corrosion of metallic iron and carbon steel.</title>
        <authorList>
            <person name="Iino T."/>
            <person name="Shono N."/>
            <person name="Ito K."/>
            <person name="Nakamura R."/>
            <person name="Sueoka K."/>
            <person name="Harayama S."/>
            <person name="Ohkuma M."/>
        </authorList>
    </citation>
    <scope>NUCLEOTIDE SEQUENCE [LARGE SCALE GENOMIC DNA]</scope>
    <source>
        <strain evidence="2 5">MIC1-1</strain>
    </source>
</reference>
<feature type="transmembrane region" description="Helical" evidence="1">
    <location>
        <begin position="20"/>
        <end position="41"/>
    </location>
</feature>
<gene>
    <name evidence="3" type="ORF">CLV93_101677</name>
    <name evidence="2" type="ORF">JCM18694_05730</name>
</gene>
<keyword evidence="5" id="KW-1185">Reference proteome</keyword>
<dbReference type="PANTHER" id="PTHR32309">
    <property type="entry name" value="TYROSINE-PROTEIN KINASE"/>
    <property type="match status" value="1"/>
</dbReference>
<dbReference type="RefSeq" id="WP_106540723.1">
    <property type="nucleotide sequence ID" value="NZ_BLAU01000001.1"/>
</dbReference>
<dbReference type="PANTHER" id="PTHR32309:SF31">
    <property type="entry name" value="CAPSULAR EXOPOLYSACCHARIDE FAMILY"/>
    <property type="match status" value="1"/>
</dbReference>
<reference evidence="3 4" key="1">
    <citation type="submission" date="2018-03" db="EMBL/GenBank/DDBJ databases">
        <title>Genomic Encyclopedia of Archaeal and Bacterial Type Strains, Phase II (KMG-II): from individual species to whole genera.</title>
        <authorList>
            <person name="Goeker M."/>
        </authorList>
    </citation>
    <scope>NUCLEOTIDE SEQUENCE [LARGE SCALE GENOMIC DNA]</scope>
    <source>
        <strain evidence="3 4">DSM 27267</strain>
    </source>
</reference>
<evidence type="ECO:0000313" key="5">
    <source>
        <dbReference type="Proteomes" id="UP000396862"/>
    </source>
</evidence>
<keyword evidence="1" id="KW-0472">Membrane</keyword>
<sequence length="316" mass="36831">MENYFDNRRLLQLLLKWKLHLGIIAVVAAVLAAIFTGPTFIHPKFRSTAKVYPMLDVRTFSDESETEQMLEFFNSTDLKRRMVETFDLGEAYRVSKDYPYFWSTVLDRYDKNVDIRKTEYQAVEISILDEEPQRASDMVDSLISFCDSKMLHVYRQRYREYAETSGMELKNLVHQRDSLVKDLTQYSKKTGLLDYLEQVKEVTRGYMAAVVKGGVSSPSSREVKKDLENLGQKGIHFWQMSEELEGRNTEIDSLRTYHHWALSQSNKQARFARVVQKPFPADRKYWPKRTLIVLLSVLFALLIGTVVIAVVDRKKS</sequence>
<dbReference type="OrthoDB" id="1524741at2"/>
<organism evidence="3 4">
    <name type="scientific">Prolixibacter denitrificans</name>
    <dbReference type="NCBI Taxonomy" id="1541063"/>
    <lineage>
        <taxon>Bacteria</taxon>
        <taxon>Pseudomonadati</taxon>
        <taxon>Bacteroidota</taxon>
        <taxon>Bacteroidia</taxon>
        <taxon>Marinilabiliales</taxon>
        <taxon>Prolixibacteraceae</taxon>
        <taxon>Prolixibacter</taxon>
    </lineage>
</organism>
<accession>A0A2P8CL50</accession>
<evidence type="ECO:0008006" key="6">
    <source>
        <dbReference type="Google" id="ProtNLM"/>
    </source>
</evidence>
<dbReference type="EMBL" id="PYGC01000001">
    <property type="protein sequence ID" value="PSK85708.1"/>
    <property type="molecule type" value="Genomic_DNA"/>
</dbReference>
<evidence type="ECO:0000313" key="2">
    <source>
        <dbReference type="EMBL" id="GET20327.1"/>
    </source>
</evidence>
<keyword evidence="1" id="KW-1133">Transmembrane helix</keyword>
<comment type="caution">
    <text evidence="3">The sequence shown here is derived from an EMBL/GenBank/DDBJ whole genome shotgun (WGS) entry which is preliminary data.</text>
</comment>
<keyword evidence="1" id="KW-0812">Transmembrane</keyword>
<evidence type="ECO:0000313" key="4">
    <source>
        <dbReference type="Proteomes" id="UP000240621"/>
    </source>
</evidence>
<dbReference type="Proteomes" id="UP000240621">
    <property type="component" value="Unassembled WGS sequence"/>
</dbReference>
<dbReference type="EMBL" id="BLAU01000001">
    <property type="protein sequence ID" value="GET20327.1"/>
    <property type="molecule type" value="Genomic_DNA"/>
</dbReference>
<dbReference type="AlphaFoldDB" id="A0A2P8CL50"/>